<proteinExistence type="predicted"/>
<name>A0A382J264_9ZZZZ</name>
<dbReference type="AlphaFoldDB" id="A0A382J264"/>
<organism evidence="1">
    <name type="scientific">marine metagenome</name>
    <dbReference type="NCBI Taxonomy" id="408172"/>
    <lineage>
        <taxon>unclassified sequences</taxon>
        <taxon>metagenomes</taxon>
        <taxon>ecological metagenomes</taxon>
    </lineage>
</organism>
<accession>A0A382J264</accession>
<gene>
    <name evidence="1" type="ORF">METZ01_LOCUS258366</name>
</gene>
<evidence type="ECO:0000313" key="1">
    <source>
        <dbReference type="EMBL" id="SVC05512.1"/>
    </source>
</evidence>
<protein>
    <submittedName>
        <fullName evidence="1">Uncharacterized protein</fullName>
    </submittedName>
</protein>
<dbReference type="EMBL" id="UINC01070963">
    <property type="protein sequence ID" value="SVC05512.1"/>
    <property type="molecule type" value="Genomic_DNA"/>
</dbReference>
<sequence>MVVLIQHQSQQVLPGYFVTIQIG</sequence>
<reference evidence="1" key="1">
    <citation type="submission" date="2018-05" db="EMBL/GenBank/DDBJ databases">
        <authorList>
            <person name="Lanie J.A."/>
            <person name="Ng W.-L."/>
            <person name="Kazmierczak K.M."/>
            <person name="Andrzejewski T.M."/>
            <person name="Davidsen T.M."/>
            <person name="Wayne K.J."/>
            <person name="Tettelin H."/>
            <person name="Glass J.I."/>
            <person name="Rusch D."/>
            <person name="Podicherti R."/>
            <person name="Tsui H.-C.T."/>
            <person name="Winkler M.E."/>
        </authorList>
    </citation>
    <scope>NUCLEOTIDE SEQUENCE</scope>
</reference>